<evidence type="ECO:0000313" key="3">
    <source>
        <dbReference type="Proteomes" id="UP000024837"/>
    </source>
</evidence>
<accession>W7I4G2</accession>
<feature type="region of interest" description="Disordered" evidence="1">
    <location>
        <begin position="167"/>
        <end position="217"/>
    </location>
</feature>
<organism evidence="2 3">
    <name type="scientific">Drechslerella stenobrocha 248</name>
    <dbReference type="NCBI Taxonomy" id="1043628"/>
    <lineage>
        <taxon>Eukaryota</taxon>
        <taxon>Fungi</taxon>
        <taxon>Dikarya</taxon>
        <taxon>Ascomycota</taxon>
        <taxon>Pezizomycotina</taxon>
        <taxon>Orbiliomycetes</taxon>
        <taxon>Orbiliales</taxon>
        <taxon>Orbiliaceae</taxon>
        <taxon>Drechslerella</taxon>
    </lineage>
</organism>
<proteinExistence type="predicted"/>
<evidence type="ECO:0000256" key="1">
    <source>
        <dbReference type="SAM" id="MobiDB-lite"/>
    </source>
</evidence>
<dbReference type="HOGENOM" id="CLU_1272279_0_0_1"/>
<dbReference type="OrthoDB" id="20109at2759"/>
<dbReference type="Proteomes" id="UP000024837">
    <property type="component" value="Unassembled WGS sequence"/>
</dbReference>
<dbReference type="AlphaFoldDB" id="W7I4G2"/>
<gene>
    <name evidence="2" type="ORF">DRE_03815</name>
</gene>
<dbReference type="EMBL" id="KI966413">
    <property type="protein sequence ID" value="EWC47053.1"/>
    <property type="molecule type" value="Genomic_DNA"/>
</dbReference>
<evidence type="ECO:0000313" key="2">
    <source>
        <dbReference type="EMBL" id="EWC47053.1"/>
    </source>
</evidence>
<keyword evidence="3" id="KW-1185">Reference proteome</keyword>
<protein>
    <submittedName>
        <fullName evidence="2">Uncharacterized protein</fullName>
    </submittedName>
</protein>
<feature type="region of interest" description="Disordered" evidence="1">
    <location>
        <begin position="96"/>
        <end position="116"/>
    </location>
</feature>
<name>W7I4G2_9PEZI</name>
<sequence>MASLNDRARKAKTVYTLDTPSATFLTPEWPALSPQAASTILTALTTLLTDLQTLQPPADTNATAPATLPGILVGVNSVTAHLEHLASLCIPAPLSTKPHDPASKQKTPPPPPPPLAVLVARADQPTALHAHLPLLCAMTAAFLAALTDEQGTPLGIVAQPDAFASGARKDGGASWLETRSKAVQTTIGEPRKRRKAGDNDTQDDPVRKDATKKRRGG</sequence>
<reference evidence="2 3" key="1">
    <citation type="submission" date="2013-05" db="EMBL/GenBank/DDBJ databases">
        <title>Drechslerella stenobrocha genome reveals carnivorous origination and mechanical trapping mechanism of predatory fungi.</title>
        <authorList>
            <person name="Liu X."/>
            <person name="Zhang W."/>
            <person name="Liu K."/>
        </authorList>
    </citation>
    <scope>NUCLEOTIDE SEQUENCE [LARGE SCALE GENOMIC DNA]</scope>
    <source>
        <strain evidence="2 3">248</strain>
    </source>
</reference>